<feature type="transmembrane region" description="Helical" evidence="1">
    <location>
        <begin position="173"/>
        <end position="194"/>
    </location>
</feature>
<feature type="transmembrane region" description="Helical" evidence="1">
    <location>
        <begin position="145"/>
        <end position="166"/>
    </location>
</feature>
<evidence type="ECO:0000313" key="2">
    <source>
        <dbReference type="EMBL" id="PWJ32189.1"/>
    </source>
</evidence>
<dbReference type="Proteomes" id="UP000245845">
    <property type="component" value="Unassembled WGS sequence"/>
</dbReference>
<feature type="transmembrane region" description="Helical" evidence="1">
    <location>
        <begin position="20"/>
        <end position="39"/>
    </location>
</feature>
<dbReference type="Pfam" id="PF12730">
    <property type="entry name" value="ABC2_membrane_4"/>
    <property type="match status" value="1"/>
</dbReference>
<name>A0A2Y9C9J3_9FIRM</name>
<accession>A0A2Y9C9J3</accession>
<keyword evidence="1" id="KW-1133">Transmembrane helix</keyword>
<proteinExistence type="predicted"/>
<dbReference type="EMBL" id="QGDL01000001">
    <property type="protein sequence ID" value="PWJ32189.1"/>
    <property type="molecule type" value="Genomic_DNA"/>
</dbReference>
<protein>
    <submittedName>
        <fullName evidence="2">ABC-2 type transport system permease protein</fullName>
    </submittedName>
</protein>
<dbReference type="PANTHER" id="PTHR37305">
    <property type="entry name" value="INTEGRAL MEMBRANE PROTEIN-RELATED"/>
    <property type="match status" value="1"/>
</dbReference>
<sequence length="258" mass="28850">MLNYMKSECYRVIHGKELYVLTGVLSGLTVLMNVILYLFNRFVFDFPYGSIRYSLNILSSSMTTLLLGGLLVTSFVFSEEHKNGTLKNAVSFGISRGQFFTAKCIVCSAASLVCMAVVLTVYYGSAYLLLDDPGGITVMVRLRGVAANLPMAFAAVILTVALMCMIKKEILMTICWMAVIWGIPIISFIVGFKIEWLNRAAQWMPWNYLKYETSVNMTQYECLWDTPEGLAKCLIAGVIGIVVFYVAGYVVFRKRDIA</sequence>
<evidence type="ECO:0000313" key="3">
    <source>
        <dbReference type="Proteomes" id="UP000245845"/>
    </source>
</evidence>
<feature type="transmembrane region" description="Helical" evidence="1">
    <location>
        <begin position="99"/>
        <end position="125"/>
    </location>
</feature>
<dbReference type="AlphaFoldDB" id="A0A2Y9C9J3"/>
<keyword evidence="1" id="KW-0472">Membrane</keyword>
<keyword evidence="3" id="KW-1185">Reference proteome</keyword>
<feature type="transmembrane region" description="Helical" evidence="1">
    <location>
        <begin position="229"/>
        <end position="252"/>
    </location>
</feature>
<reference evidence="2 3" key="1">
    <citation type="submission" date="2018-05" db="EMBL/GenBank/DDBJ databases">
        <title>The Hungate 1000. A catalogue of reference genomes from the rumen microbiome.</title>
        <authorList>
            <person name="Kelly W."/>
        </authorList>
    </citation>
    <scope>NUCLEOTIDE SEQUENCE [LARGE SCALE GENOMIC DNA]</scope>
    <source>
        <strain evidence="2 3">NLAE-zl-C242</strain>
    </source>
</reference>
<evidence type="ECO:0000256" key="1">
    <source>
        <dbReference type="SAM" id="Phobius"/>
    </source>
</evidence>
<feature type="transmembrane region" description="Helical" evidence="1">
    <location>
        <begin position="51"/>
        <end position="78"/>
    </location>
</feature>
<dbReference type="PANTHER" id="PTHR37305:SF1">
    <property type="entry name" value="MEMBRANE PROTEIN"/>
    <property type="match status" value="1"/>
</dbReference>
<keyword evidence="1" id="KW-0812">Transmembrane</keyword>
<dbReference type="RefSeq" id="WP_109729550.1">
    <property type="nucleotide sequence ID" value="NZ_BAAACK010000007.1"/>
</dbReference>
<organism evidence="2 3">
    <name type="scientific">Faecalicatena orotica</name>
    <dbReference type="NCBI Taxonomy" id="1544"/>
    <lineage>
        <taxon>Bacteria</taxon>
        <taxon>Bacillati</taxon>
        <taxon>Bacillota</taxon>
        <taxon>Clostridia</taxon>
        <taxon>Lachnospirales</taxon>
        <taxon>Lachnospiraceae</taxon>
        <taxon>Faecalicatena</taxon>
    </lineage>
</organism>
<dbReference type="OrthoDB" id="1707305at2"/>
<gene>
    <name evidence="2" type="ORF">A8806_101477</name>
</gene>
<comment type="caution">
    <text evidence="2">The sequence shown here is derived from an EMBL/GenBank/DDBJ whole genome shotgun (WGS) entry which is preliminary data.</text>
</comment>